<dbReference type="RefSeq" id="WP_239796310.1">
    <property type="nucleotide sequence ID" value="NZ_OU912926.1"/>
</dbReference>
<dbReference type="InterPro" id="IPR034746">
    <property type="entry name" value="POTRA"/>
</dbReference>
<dbReference type="PROSITE" id="PS51779">
    <property type="entry name" value="POTRA"/>
    <property type="match status" value="1"/>
</dbReference>
<dbReference type="EMBL" id="OU912926">
    <property type="protein sequence ID" value="CAG9932364.1"/>
    <property type="molecule type" value="Genomic_DNA"/>
</dbReference>
<dbReference type="PANTHER" id="PTHR12815:SF47">
    <property type="entry name" value="TRANSLOCATION AND ASSEMBLY MODULE SUBUNIT TAMA"/>
    <property type="match status" value="1"/>
</dbReference>
<keyword evidence="2" id="KW-1134">Transmembrane beta strand</keyword>
<evidence type="ECO:0000313" key="10">
    <source>
        <dbReference type="Proteomes" id="UP000839052"/>
    </source>
</evidence>
<evidence type="ECO:0000259" key="8">
    <source>
        <dbReference type="PROSITE" id="PS51779"/>
    </source>
</evidence>
<organism evidence="9 10">
    <name type="scientific">Candidatus Nitrotoga arctica</name>
    <dbReference type="NCBI Taxonomy" id="453162"/>
    <lineage>
        <taxon>Bacteria</taxon>
        <taxon>Pseudomonadati</taxon>
        <taxon>Pseudomonadota</taxon>
        <taxon>Betaproteobacteria</taxon>
        <taxon>Nitrosomonadales</taxon>
        <taxon>Gallionellaceae</taxon>
        <taxon>Candidatus Nitrotoga</taxon>
    </lineage>
</organism>
<keyword evidence="4 7" id="KW-0732">Signal</keyword>
<feature type="domain" description="POTRA" evidence="8">
    <location>
        <begin position="215"/>
        <end position="289"/>
    </location>
</feature>
<dbReference type="InterPro" id="IPR000184">
    <property type="entry name" value="Bac_surfAg_D15"/>
</dbReference>
<evidence type="ECO:0000256" key="3">
    <source>
        <dbReference type="ARBA" id="ARBA00022692"/>
    </source>
</evidence>
<name>A0ABN8AI04_9PROT</name>
<sequence length="597" mass="67453">MAKFISNFLFDRWSLLLLLTITFANQPASAQSILKQLTQPLFNKKNLSNVTLSAPNSINALLQEHFELPHAPLVDETSKHVFLRRAKREISELLATEGYFSPTVTLTRKLSEDFEIVVQPGPRTLVSEVTIEFRGELTANTNAQQKRIQQLREAWPLKTGKPFRSHDWEEAKAKLLSDIKHKDYAAAEIIDSKAIVDRENKHAQLIVVVDSGPAFYFGELIVTGLERYQDTKIENFSPFKPGDPYRRELLFSFQDSLQKVPNFSSVSVSINPDRSLHKAAPILVQLSEKKSKSIALGAGYSSNNGGRGEINFQNYNFLDRTLNLNSTLRLEQKQQTFFAGIDTFPNQDHIQYSLGSRLQLTDIEGLETINQSTNFTRRYVTKTIQRQLGLSWQREKRIPSSGIRENNEALVIDWQWRKNKVDNPLNIRQGSISEIRIGGASQQVLSDQTFLRTYARQQFWWPIGKRDVLFIRGEAGFTVAESRFGIPQEYLFRAGGINSVRGYDFLSLGVHEGNAIVGGRTMATGTIEYTHWLLDKWGGAVFTDIGNAADSWKKFNPAVGYGAGLRWRSPAGPLALDLARGHKTGLFRLHFSIAVAF</sequence>
<reference evidence="9 10" key="1">
    <citation type="submission" date="2021-10" db="EMBL/GenBank/DDBJ databases">
        <authorList>
            <person name="Koch H."/>
        </authorList>
    </citation>
    <scope>NUCLEOTIDE SEQUENCE [LARGE SCALE GENOMIC DNA]</scope>
    <source>
        <strain evidence="9">6680</strain>
    </source>
</reference>
<protein>
    <submittedName>
        <fullName evidence="9">Autotransporter secretion outer membrane protein TamA</fullName>
    </submittedName>
</protein>
<evidence type="ECO:0000256" key="7">
    <source>
        <dbReference type="SAM" id="SignalP"/>
    </source>
</evidence>
<evidence type="ECO:0000313" key="9">
    <source>
        <dbReference type="EMBL" id="CAG9932364.1"/>
    </source>
</evidence>
<evidence type="ECO:0000256" key="6">
    <source>
        <dbReference type="ARBA" id="ARBA00023237"/>
    </source>
</evidence>
<dbReference type="Proteomes" id="UP000839052">
    <property type="component" value="Chromosome"/>
</dbReference>
<evidence type="ECO:0000256" key="2">
    <source>
        <dbReference type="ARBA" id="ARBA00022452"/>
    </source>
</evidence>
<evidence type="ECO:0000256" key="4">
    <source>
        <dbReference type="ARBA" id="ARBA00022729"/>
    </source>
</evidence>
<evidence type="ECO:0000256" key="1">
    <source>
        <dbReference type="ARBA" id="ARBA00004370"/>
    </source>
</evidence>
<proteinExistence type="predicted"/>
<dbReference type="PANTHER" id="PTHR12815">
    <property type="entry name" value="SORTING AND ASSEMBLY MACHINERY SAMM50 PROTEIN FAMILY MEMBER"/>
    <property type="match status" value="1"/>
</dbReference>
<dbReference type="Pfam" id="PF01103">
    <property type="entry name" value="Omp85"/>
    <property type="match status" value="1"/>
</dbReference>
<accession>A0ABN8AI04</accession>
<feature type="chain" id="PRO_5047048934" evidence="7">
    <location>
        <begin position="31"/>
        <end position="597"/>
    </location>
</feature>
<comment type="subcellular location">
    <subcellularLocation>
        <location evidence="1">Membrane</location>
    </subcellularLocation>
</comment>
<dbReference type="Gene3D" id="3.10.20.310">
    <property type="entry name" value="membrane protein fhac"/>
    <property type="match status" value="2"/>
</dbReference>
<dbReference type="InterPro" id="IPR039910">
    <property type="entry name" value="D15-like"/>
</dbReference>
<dbReference type="Gene3D" id="2.40.160.50">
    <property type="entry name" value="membrane protein fhac: a member of the omp85/tpsb transporter family"/>
    <property type="match status" value="1"/>
</dbReference>
<keyword evidence="5" id="KW-0472">Membrane</keyword>
<keyword evidence="10" id="KW-1185">Reference proteome</keyword>
<evidence type="ECO:0000256" key="5">
    <source>
        <dbReference type="ARBA" id="ARBA00023136"/>
    </source>
</evidence>
<keyword evidence="3" id="KW-0812">Transmembrane</keyword>
<feature type="signal peptide" evidence="7">
    <location>
        <begin position="1"/>
        <end position="30"/>
    </location>
</feature>
<keyword evidence="6" id="KW-0998">Cell outer membrane</keyword>
<gene>
    <name evidence="9" type="ORF">NTG6680_1111</name>
</gene>